<evidence type="ECO:0000256" key="1">
    <source>
        <dbReference type="ARBA" id="ARBA00022801"/>
    </source>
</evidence>
<dbReference type="GO" id="GO:0004553">
    <property type="term" value="F:hydrolase activity, hydrolyzing O-glycosyl compounds"/>
    <property type="evidence" value="ECO:0007669"/>
    <property type="project" value="InterPro"/>
</dbReference>
<name>Q110L2_TRIEI</name>
<organism evidence="3">
    <name type="scientific">Trichodesmium erythraeum (strain IMS101)</name>
    <dbReference type="NCBI Taxonomy" id="203124"/>
    <lineage>
        <taxon>Bacteria</taxon>
        <taxon>Bacillati</taxon>
        <taxon>Cyanobacteriota</taxon>
        <taxon>Cyanophyceae</taxon>
        <taxon>Oscillatoriophycideae</taxon>
        <taxon>Oscillatoriales</taxon>
        <taxon>Microcoleaceae</taxon>
        <taxon>Trichodesmium</taxon>
    </lineage>
</organism>
<evidence type="ECO:0000313" key="3">
    <source>
        <dbReference type="EMBL" id="ABG52062.1"/>
    </source>
</evidence>
<evidence type="ECO:0000259" key="2">
    <source>
        <dbReference type="Pfam" id="PF00933"/>
    </source>
</evidence>
<dbReference type="EMBL" id="CP000393">
    <property type="protein sequence ID" value="ABG52062.1"/>
    <property type="molecule type" value="Genomic_DNA"/>
</dbReference>
<dbReference type="InterPro" id="IPR001764">
    <property type="entry name" value="Glyco_hydro_3_N"/>
</dbReference>
<dbReference type="GO" id="GO:0005975">
    <property type="term" value="P:carbohydrate metabolic process"/>
    <property type="evidence" value="ECO:0007669"/>
    <property type="project" value="InterPro"/>
</dbReference>
<dbReference type="HOGENOM" id="CLU_3298183_0_0_3"/>
<feature type="domain" description="Glycoside hydrolase family 3 N-terminal" evidence="2">
    <location>
        <begin position="3"/>
        <end position="39"/>
    </location>
</feature>
<dbReference type="InterPro" id="IPR017853">
    <property type="entry name" value="GH"/>
</dbReference>
<sequence>MELVLAPVVDVNNNPDNPVINIRAFGETTASVGQFSRVFL</sequence>
<dbReference type="eggNOG" id="COG1472">
    <property type="taxonomic scope" value="Bacteria"/>
</dbReference>
<dbReference type="Pfam" id="PF00933">
    <property type="entry name" value="Glyco_hydro_3"/>
    <property type="match status" value="1"/>
</dbReference>
<reference evidence="3" key="1">
    <citation type="submission" date="2006-06" db="EMBL/GenBank/DDBJ databases">
        <title>Complete sequence of Trichodesmium erythraeum IMS101.</title>
        <authorList>
            <consortium name="US DOE Joint Genome Institute"/>
            <person name="Copeland A."/>
            <person name="Lucas S."/>
            <person name="Lapidus A."/>
            <person name="Barry K."/>
            <person name="Detter J.C."/>
            <person name="Glavina del Rio T."/>
            <person name="Hammon N."/>
            <person name="Israni S."/>
            <person name="Dalin E."/>
            <person name="Tice H."/>
            <person name="Pitluck S."/>
            <person name="Kiss H."/>
            <person name="Munk A.C."/>
            <person name="Brettin T."/>
            <person name="Bruce D."/>
            <person name="Han C."/>
            <person name="Tapia R."/>
            <person name="Gilna P."/>
            <person name="Schmutz J."/>
            <person name="Larimer F."/>
            <person name="Land M."/>
            <person name="Hauser L."/>
            <person name="Kyrpides N."/>
            <person name="Kim E."/>
            <person name="Richardson P."/>
        </authorList>
    </citation>
    <scope>NUCLEOTIDE SEQUENCE [LARGE SCALE GENOMIC DNA]</scope>
    <source>
        <strain evidence="3">IMS101</strain>
    </source>
</reference>
<accession>Q110L2</accession>
<dbReference type="AlphaFoldDB" id="Q110L2"/>
<proteinExistence type="predicted"/>
<dbReference type="InterPro" id="IPR036962">
    <property type="entry name" value="Glyco_hydro_3_N_sf"/>
</dbReference>
<protein>
    <submittedName>
        <fullName evidence="3">Beta-glucosidase</fullName>
    </submittedName>
</protein>
<dbReference type="KEGG" id="ter:Tery_2893"/>
<dbReference type="STRING" id="203124.Tery_2893"/>
<dbReference type="Gene3D" id="3.20.20.300">
    <property type="entry name" value="Glycoside hydrolase, family 3, N-terminal domain"/>
    <property type="match status" value="1"/>
</dbReference>
<keyword evidence="1" id="KW-0378">Hydrolase</keyword>
<gene>
    <name evidence="3" type="ordered locus">Tery_2893</name>
</gene>
<dbReference type="SUPFAM" id="SSF51445">
    <property type="entry name" value="(Trans)glycosidases"/>
    <property type="match status" value="1"/>
</dbReference>